<dbReference type="Proteomes" id="UP001595604">
    <property type="component" value="Unassembled WGS sequence"/>
</dbReference>
<dbReference type="PRINTS" id="PR01217">
    <property type="entry name" value="PRICHEXTENSN"/>
</dbReference>
<feature type="compositionally biased region" description="Low complexity" evidence="1">
    <location>
        <begin position="116"/>
        <end position="128"/>
    </location>
</feature>
<accession>A0ABV7IRR1</accession>
<comment type="caution">
    <text evidence="4">The sequence shown here is derived from an EMBL/GenBank/DDBJ whole genome shotgun (WGS) entry which is preliminary data.</text>
</comment>
<protein>
    <submittedName>
        <fullName evidence="4">Uncharacterized protein</fullName>
    </submittedName>
</protein>
<proteinExistence type="predicted"/>
<name>A0ABV7IRR1_9SPHN</name>
<keyword evidence="2" id="KW-0812">Transmembrane</keyword>
<keyword evidence="3" id="KW-0732">Signal</keyword>
<keyword evidence="2" id="KW-0472">Membrane</keyword>
<feature type="transmembrane region" description="Helical" evidence="2">
    <location>
        <begin position="166"/>
        <end position="186"/>
    </location>
</feature>
<dbReference type="EMBL" id="JBHRTQ010000004">
    <property type="protein sequence ID" value="MFC3173578.1"/>
    <property type="molecule type" value="Genomic_DNA"/>
</dbReference>
<feature type="chain" id="PRO_5045101547" evidence="3">
    <location>
        <begin position="33"/>
        <end position="393"/>
    </location>
</feature>
<reference evidence="5" key="1">
    <citation type="journal article" date="2019" name="Int. J. Syst. Evol. Microbiol.">
        <title>The Global Catalogue of Microorganisms (GCM) 10K type strain sequencing project: providing services to taxonomists for standard genome sequencing and annotation.</title>
        <authorList>
            <consortium name="The Broad Institute Genomics Platform"/>
            <consortium name="The Broad Institute Genome Sequencing Center for Infectious Disease"/>
            <person name="Wu L."/>
            <person name="Ma J."/>
        </authorList>
    </citation>
    <scope>NUCLEOTIDE SEQUENCE [LARGE SCALE GENOMIC DNA]</scope>
    <source>
        <strain evidence="5">KCTC 42984</strain>
    </source>
</reference>
<keyword evidence="5" id="KW-1185">Reference proteome</keyword>
<sequence>MHRPRRHSPIRPSLTPAALAMALAGAAAGTGAGTLALAPPAAAQSASDFRLPPGTQPRGQGPVDPDNPATPAAATPAPTAPPSPTPAPPATPAPTPVPAPSPAARPATRPAPAPAQRPTAPSSAASPAAVLPGLAQPSLAAPTSLPPSISAPAPLDGPASLTDRGWLLPAALVAGLVGALATWALVARRRVQAEAEPEFVRPRPAPAQAVPEPAPDPTPASAPEAASTAADPLDLVLEPLRFSLTLVNATLRYRLVLANRTPVPLGPLHIAADMIAAHASISQAALLGQDGAGLELRLELRHALAALGPGERAELTGELRLPLADATPIHAGSAALLVPLVRLRVDGAGPTRTTALVVGEPPVVPGGPLRPFRLDRGPRLYAAIAQRTVATSA</sequence>
<evidence type="ECO:0000313" key="5">
    <source>
        <dbReference type="Proteomes" id="UP001595604"/>
    </source>
</evidence>
<feature type="region of interest" description="Disordered" evidence="1">
    <location>
        <begin position="38"/>
        <end position="128"/>
    </location>
</feature>
<feature type="region of interest" description="Disordered" evidence="1">
    <location>
        <begin position="194"/>
        <end position="227"/>
    </location>
</feature>
<keyword evidence="2" id="KW-1133">Transmembrane helix</keyword>
<organism evidence="4 5">
    <name type="scientific">Novosphingobium bradum</name>
    <dbReference type="NCBI Taxonomy" id="1737444"/>
    <lineage>
        <taxon>Bacteria</taxon>
        <taxon>Pseudomonadati</taxon>
        <taxon>Pseudomonadota</taxon>
        <taxon>Alphaproteobacteria</taxon>
        <taxon>Sphingomonadales</taxon>
        <taxon>Sphingomonadaceae</taxon>
        <taxon>Novosphingobium</taxon>
    </lineage>
</organism>
<feature type="signal peptide" evidence="3">
    <location>
        <begin position="1"/>
        <end position="32"/>
    </location>
</feature>
<feature type="compositionally biased region" description="Pro residues" evidence="1">
    <location>
        <begin position="78"/>
        <end position="115"/>
    </location>
</feature>
<gene>
    <name evidence="4" type="ORF">ACFOD9_04870</name>
</gene>
<evidence type="ECO:0000256" key="1">
    <source>
        <dbReference type="SAM" id="MobiDB-lite"/>
    </source>
</evidence>
<evidence type="ECO:0000256" key="2">
    <source>
        <dbReference type="SAM" id="Phobius"/>
    </source>
</evidence>
<dbReference type="RefSeq" id="WP_379508958.1">
    <property type="nucleotide sequence ID" value="NZ_JBHRTQ010000004.1"/>
</dbReference>
<evidence type="ECO:0000313" key="4">
    <source>
        <dbReference type="EMBL" id="MFC3173578.1"/>
    </source>
</evidence>
<evidence type="ECO:0000256" key="3">
    <source>
        <dbReference type="SAM" id="SignalP"/>
    </source>
</evidence>